<dbReference type="InterPro" id="IPR003599">
    <property type="entry name" value="Ig_sub"/>
</dbReference>
<dbReference type="EMBL" id="JF744659">
    <property type="protein sequence ID" value="AFA34365.1"/>
    <property type="molecule type" value="mRNA"/>
</dbReference>
<protein>
    <submittedName>
        <fullName evidence="2">Kin of irre-like protein</fullName>
    </submittedName>
</protein>
<feature type="non-terminal residue" evidence="2">
    <location>
        <position position="1"/>
    </location>
</feature>
<dbReference type="Gene3D" id="2.60.40.10">
    <property type="entry name" value="Immunoglobulins"/>
    <property type="match status" value="1"/>
</dbReference>
<organism evidence="2">
    <name type="scientific">Ostrea edulis</name>
    <name type="common">Native oyster</name>
    <name type="synonym">European flat oyster</name>
    <dbReference type="NCBI Taxonomy" id="37623"/>
    <lineage>
        <taxon>Eukaryota</taxon>
        <taxon>Metazoa</taxon>
        <taxon>Spiralia</taxon>
        <taxon>Lophotrochozoa</taxon>
        <taxon>Mollusca</taxon>
        <taxon>Bivalvia</taxon>
        <taxon>Autobranchia</taxon>
        <taxon>Pteriomorphia</taxon>
        <taxon>Ostreida</taxon>
        <taxon>Ostreoidea</taxon>
        <taxon>Ostreidae</taxon>
        <taxon>Ostrea</taxon>
    </lineage>
</organism>
<dbReference type="AlphaFoldDB" id="H6BD33"/>
<sequence>LVYNDATNTSQTYNASDEHTHVTHPVDSASNLDVIFREGCHGNLTTFNSTITERKSTFPDLGPLPDVTKVNKSDNIELRCTTRGAMIKFRTVWHKTGSEISLSNKTALYLRNVTYTDTGSYVCFVHYQSCNANNISNTKNNLTKTTYVDVQGPPLFILPTEKKSYQVAEGQPIMFHITIASSPSPEQSLVLWKSDSNKSFRIGVDFNRKKAPLSEAKDISGEMPVYTAYVRLTNITSSWTGTYIL</sequence>
<feature type="domain" description="Ig-like" evidence="1">
    <location>
        <begin position="59"/>
        <end position="143"/>
    </location>
</feature>
<dbReference type="Pfam" id="PF00047">
    <property type="entry name" value="ig"/>
    <property type="match status" value="1"/>
</dbReference>
<evidence type="ECO:0000313" key="2">
    <source>
        <dbReference type="EMBL" id="AFA34365.1"/>
    </source>
</evidence>
<dbReference type="InterPro" id="IPR013151">
    <property type="entry name" value="Immunoglobulin_dom"/>
</dbReference>
<feature type="non-terminal residue" evidence="2">
    <location>
        <position position="245"/>
    </location>
</feature>
<accession>H6BD33</accession>
<dbReference type="InterPro" id="IPR013783">
    <property type="entry name" value="Ig-like_fold"/>
</dbReference>
<dbReference type="InterPro" id="IPR007110">
    <property type="entry name" value="Ig-like_dom"/>
</dbReference>
<proteinExistence type="evidence at transcript level"/>
<dbReference type="SUPFAM" id="SSF48726">
    <property type="entry name" value="Immunoglobulin"/>
    <property type="match status" value="2"/>
</dbReference>
<dbReference type="SMART" id="SM00409">
    <property type="entry name" value="IG"/>
    <property type="match status" value="1"/>
</dbReference>
<evidence type="ECO:0000259" key="1">
    <source>
        <dbReference type="PROSITE" id="PS50835"/>
    </source>
</evidence>
<reference evidence="2" key="1">
    <citation type="journal article" date="2012" name="Gene">
        <title>Identification and expression of immune genes in the flat oyster Ostrea edulis in response to bonamiosis.</title>
        <authorList>
            <person name="Martin-Gomez L."/>
            <person name="Villalba A."/>
            <person name="Abollo E."/>
        </authorList>
    </citation>
    <scope>NUCLEOTIDE SEQUENCE</scope>
</reference>
<dbReference type="PROSITE" id="PS50835">
    <property type="entry name" value="IG_LIKE"/>
    <property type="match status" value="1"/>
</dbReference>
<name>H6BD33_OSTED</name>
<dbReference type="InterPro" id="IPR036179">
    <property type="entry name" value="Ig-like_dom_sf"/>
</dbReference>